<feature type="region of interest" description="Disordered" evidence="2">
    <location>
        <begin position="148"/>
        <end position="205"/>
    </location>
</feature>
<comment type="caution">
    <text evidence="3">The sequence shown here is derived from an EMBL/GenBank/DDBJ whole genome shotgun (WGS) entry which is preliminary data.</text>
</comment>
<keyword evidence="1" id="KW-0175">Coiled coil</keyword>
<keyword evidence="4" id="KW-1185">Reference proteome</keyword>
<feature type="coiled-coil region" evidence="1">
    <location>
        <begin position="448"/>
        <end position="482"/>
    </location>
</feature>
<proteinExistence type="predicted"/>
<accession>A0AA88GKF5</accession>
<evidence type="ECO:0000313" key="3">
    <source>
        <dbReference type="EMBL" id="KAG2379022.1"/>
    </source>
</evidence>
<feature type="compositionally biased region" description="Polar residues" evidence="2">
    <location>
        <begin position="1"/>
        <end position="29"/>
    </location>
</feature>
<feature type="compositionally biased region" description="Polar residues" evidence="2">
    <location>
        <begin position="508"/>
        <end position="518"/>
    </location>
</feature>
<feature type="compositionally biased region" description="Polar residues" evidence="2">
    <location>
        <begin position="166"/>
        <end position="176"/>
    </location>
</feature>
<sequence length="518" mass="57641">MQRNMAEQNLTIQPSPSGEETNEPSSSTPTREHENIFGTSNTYHHIETNTSPSTIALSSSPLLSLQSHHQPYHSERHEEEEEILGSSPLIIPQTIIPLSLVVAVIVVVTIHYYQRLHPLFHSATLKQIQRRKELENWRKNRRTKSIITNRDGSSTSTHMTATTTSKGNNNLPTKSSVPLRKSYASGGPLTSHLETASNKKRKFSESTQTIANKKVTNHRLPNPSNSQNIMRQQQETSPIIQQSSIAKRNDNIISFSNLLKIDKYLPGSNTVHHRVKQADEKENTDLNLSSILIVDDKENVEEDRHMLDNIAKIADSIEEEDIPPSVSLASSTGLSSASATLNQTSSVLLDVSCLDKSEPRSARKSLKQKSFLSSGNGSSFFSTSTGFSPLPSFVPSKTPLFTLKSTSLKPLKNPNLNSGEEDATKLNYDLACKDSLTNNSTSQLRDNSNTSKEEIEFLKAKILDLEERLRKESLEKDLWKENYKNLLSSRGDGNSRPVSMEANRLLGDTNTASKQQLE</sequence>
<organism evidence="3 4">
    <name type="scientific">Naegleria lovaniensis</name>
    <name type="common">Amoeba</name>
    <dbReference type="NCBI Taxonomy" id="51637"/>
    <lineage>
        <taxon>Eukaryota</taxon>
        <taxon>Discoba</taxon>
        <taxon>Heterolobosea</taxon>
        <taxon>Tetramitia</taxon>
        <taxon>Eutetramitia</taxon>
        <taxon>Vahlkampfiidae</taxon>
        <taxon>Naegleria</taxon>
    </lineage>
</organism>
<feature type="region of interest" description="Disordered" evidence="2">
    <location>
        <begin position="1"/>
        <end position="35"/>
    </location>
</feature>
<protein>
    <submittedName>
        <fullName evidence="3">Uncharacterized protein</fullName>
    </submittedName>
</protein>
<gene>
    <name evidence="3" type="ORF">C9374_007660</name>
</gene>
<feature type="compositionally biased region" description="Low complexity" evidence="2">
    <location>
        <begin position="153"/>
        <end position="165"/>
    </location>
</feature>
<evidence type="ECO:0000313" key="4">
    <source>
        <dbReference type="Proteomes" id="UP000816034"/>
    </source>
</evidence>
<feature type="region of interest" description="Disordered" evidence="2">
    <location>
        <begin position="489"/>
        <end position="518"/>
    </location>
</feature>
<dbReference type="AlphaFoldDB" id="A0AA88GKF5"/>
<reference evidence="3 4" key="1">
    <citation type="journal article" date="2018" name="BMC Genomics">
        <title>The genome of Naegleria lovaniensis, the basis for a comparative approach to unravel pathogenicity factors of the human pathogenic amoeba N. fowleri.</title>
        <authorList>
            <person name="Liechti N."/>
            <person name="Schurch N."/>
            <person name="Bruggmann R."/>
            <person name="Wittwer M."/>
        </authorList>
    </citation>
    <scope>NUCLEOTIDE SEQUENCE [LARGE SCALE GENOMIC DNA]</scope>
    <source>
        <strain evidence="3 4">ATCC 30569</strain>
    </source>
</reference>
<name>A0AA88GKF5_NAELO</name>
<dbReference type="EMBL" id="PYSW02000030">
    <property type="protein sequence ID" value="KAG2379022.1"/>
    <property type="molecule type" value="Genomic_DNA"/>
</dbReference>
<dbReference type="GeneID" id="68100114"/>
<evidence type="ECO:0000256" key="1">
    <source>
        <dbReference type="SAM" id="Coils"/>
    </source>
</evidence>
<dbReference type="Proteomes" id="UP000816034">
    <property type="component" value="Unassembled WGS sequence"/>
</dbReference>
<evidence type="ECO:0000256" key="2">
    <source>
        <dbReference type="SAM" id="MobiDB-lite"/>
    </source>
</evidence>
<dbReference type="RefSeq" id="XP_044546284.1">
    <property type="nucleotide sequence ID" value="XM_044697650.1"/>
</dbReference>